<evidence type="ECO:0000313" key="1">
    <source>
        <dbReference type="EMBL" id="GMG33246.1"/>
    </source>
</evidence>
<dbReference type="AlphaFoldDB" id="A0AAN4YNZ2"/>
<gene>
    <name evidence="1" type="ORF">Aory04_000880500</name>
</gene>
<reference evidence="1" key="1">
    <citation type="submission" date="2023-04" db="EMBL/GenBank/DDBJ databases">
        <title>Aspergillus oryzae NBRC 4228.</title>
        <authorList>
            <person name="Ichikawa N."/>
            <person name="Sato H."/>
            <person name="Tonouchi N."/>
        </authorList>
    </citation>
    <scope>NUCLEOTIDE SEQUENCE</scope>
    <source>
        <strain evidence="1">NBRC 4228</strain>
    </source>
</reference>
<comment type="caution">
    <text evidence="1">The sequence shown here is derived from an EMBL/GenBank/DDBJ whole genome shotgun (WGS) entry which is preliminary data.</text>
</comment>
<name>A0AAN4YNZ2_ASPOZ</name>
<protein>
    <submittedName>
        <fullName evidence="1">Unnamed protein product</fullName>
    </submittedName>
</protein>
<dbReference type="Proteomes" id="UP001165205">
    <property type="component" value="Unassembled WGS sequence"/>
</dbReference>
<sequence length="82" mass="8787">MSATLVTLDSSSQLNLTRHFATSLNEKGTKNKDQSIIARGSNCTLTRTPPIGSQWAWIGNTKILVNAEAKPMDPACHIGSSC</sequence>
<organism evidence="1 2">
    <name type="scientific">Aspergillus oryzae</name>
    <name type="common">Yellow koji mold</name>
    <dbReference type="NCBI Taxonomy" id="5062"/>
    <lineage>
        <taxon>Eukaryota</taxon>
        <taxon>Fungi</taxon>
        <taxon>Dikarya</taxon>
        <taxon>Ascomycota</taxon>
        <taxon>Pezizomycotina</taxon>
        <taxon>Eurotiomycetes</taxon>
        <taxon>Eurotiomycetidae</taxon>
        <taxon>Eurotiales</taxon>
        <taxon>Aspergillaceae</taxon>
        <taxon>Aspergillus</taxon>
        <taxon>Aspergillus subgen. Circumdati</taxon>
    </lineage>
</organism>
<proteinExistence type="predicted"/>
<evidence type="ECO:0000313" key="2">
    <source>
        <dbReference type="Proteomes" id="UP001165205"/>
    </source>
</evidence>
<dbReference type="EMBL" id="BSYA01000114">
    <property type="protein sequence ID" value="GMG33246.1"/>
    <property type="molecule type" value="Genomic_DNA"/>
</dbReference>
<accession>A0AAN4YNZ2</accession>